<keyword evidence="2" id="KW-1185">Reference proteome</keyword>
<evidence type="ECO:0000313" key="2">
    <source>
        <dbReference type="Proteomes" id="UP000536179"/>
    </source>
</evidence>
<organism evidence="1 2">
    <name type="scientific">Aporhodopirellula rubra</name>
    <dbReference type="NCBI Taxonomy" id="980271"/>
    <lineage>
        <taxon>Bacteria</taxon>
        <taxon>Pseudomonadati</taxon>
        <taxon>Planctomycetota</taxon>
        <taxon>Planctomycetia</taxon>
        <taxon>Pirellulales</taxon>
        <taxon>Pirellulaceae</taxon>
        <taxon>Aporhodopirellula</taxon>
    </lineage>
</organism>
<name>A0A7W5H719_9BACT</name>
<dbReference type="AlphaFoldDB" id="A0A7W5H719"/>
<dbReference type="Proteomes" id="UP000536179">
    <property type="component" value="Unassembled WGS sequence"/>
</dbReference>
<comment type="caution">
    <text evidence="1">The sequence shown here is derived from an EMBL/GenBank/DDBJ whole genome shotgun (WGS) entry which is preliminary data.</text>
</comment>
<evidence type="ECO:0000313" key="1">
    <source>
        <dbReference type="EMBL" id="MBB3207486.1"/>
    </source>
</evidence>
<sequence>MQLNDIVRVQKAKGNNLPKREPLARVAVPRSVELPSGVEGDNWALFLSTLALHTSLTRERRDHGHWVNLHNQNLSTLLGRSYRRRIDAMIDAGIVERNDRYSTGMEGVKAFTKSYRIAEQHRTGQSRQHCITSRPVAKKVAKTYAVDPENLGQAGMHYRECFNKLRLDEAAAEDPKLTNHWDQWTIARWHNRQEFAKRCDYGRYHGLTSQLPKRARKHLRTINGEDIVVVDVSACQPLITGHLAHQHTTGNHPPQRAPLPYDARFSKMEKNKTKPDVARWIELCESKSFYRYFFDSIQTFDGDTTATIKLQSGRTIRTDMREMPERSIKRATLIPVFDRTDAMRRSPIFRIIERDFPTIANFIVAAKESGHQRLACLLQRTESGLMIDGLGNELRKRHPGVTAQPIHDAIVVPVSFAATAAELIREQFGRVGLSPSVTADAV</sequence>
<dbReference type="RefSeq" id="WP_184305828.1">
    <property type="nucleotide sequence ID" value="NZ_JACHXU010000011.1"/>
</dbReference>
<proteinExistence type="predicted"/>
<accession>A0A7W5H719</accession>
<dbReference type="EMBL" id="JACHXU010000011">
    <property type="protein sequence ID" value="MBB3207486.1"/>
    <property type="molecule type" value="Genomic_DNA"/>
</dbReference>
<gene>
    <name evidence="1" type="ORF">FHS27_003311</name>
</gene>
<reference evidence="1 2" key="1">
    <citation type="submission" date="2020-08" db="EMBL/GenBank/DDBJ databases">
        <title>Genomic Encyclopedia of Type Strains, Phase III (KMG-III): the genomes of soil and plant-associated and newly described type strains.</title>
        <authorList>
            <person name="Whitman W."/>
        </authorList>
    </citation>
    <scope>NUCLEOTIDE SEQUENCE [LARGE SCALE GENOMIC DNA]</scope>
    <source>
        <strain evidence="1 2">CECT 8075</strain>
    </source>
</reference>
<protein>
    <submittedName>
        <fullName evidence="1">Uncharacterized protein</fullName>
    </submittedName>
</protein>